<dbReference type="PANTHER" id="PTHR33371:SF4">
    <property type="entry name" value="INTERMEMBRANE PHOSPHOLIPID TRANSPORT SYSTEM BINDING PROTEIN MLAD"/>
    <property type="match status" value="1"/>
</dbReference>
<evidence type="ECO:0000313" key="4">
    <source>
        <dbReference type="EMBL" id="MFC6866241.1"/>
    </source>
</evidence>
<accession>A0ABW2BTF9</accession>
<feature type="domain" description="Mce/MlaD" evidence="3">
    <location>
        <begin position="46"/>
        <end position="123"/>
    </location>
</feature>
<dbReference type="EMBL" id="JBHSXX010000001">
    <property type="protein sequence ID" value="MFC6866241.1"/>
    <property type="molecule type" value="Genomic_DNA"/>
</dbReference>
<feature type="transmembrane region" description="Helical" evidence="2">
    <location>
        <begin position="12"/>
        <end position="32"/>
    </location>
</feature>
<evidence type="ECO:0000259" key="3">
    <source>
        <dbReference type="Pfam" id="PF02470"/>
    </source>
</evidence>
<keyword evidence="2" id="KW-1133">Transmembrane helix</keyword>
<organism evidence="4 5">
    <name type="scientific">Haloechinothrix salitolerans</name>
    <dbReference type="NCBI Taxonomy" id="926830"/>
    <lineage>
        <taxon>Bacteria</taxon>
        <taxon>Bacillati</taxon>
        <taxon>Actinomycetota</taxon>
        <taxon>Actinomycetes</taxon>
        <taxon>Pseudonocardiales</taxon>
        <taxon>Pseudonocardiaceae</taxon>
        <taxon>Haloechinothrix</taxon>
    </lineage>
</organism>
<evidence type="ECO:0000256" key="2">
    <source>
        <dbReference type="SAM" id="Phobius"/>
    </source>
</evidence>
<feature type="compositionally biased region" description="Basic and acidic residues" evidence="1">
    <location>
        <begin position="423"/>
        <end position="435"/>
    </location>
</feature>
<dbReference type="RefSeq" id="WP_345407457.1">
    <property type="nucleotide sequence ID" value="NZ_BAABLA010000123.1"/>
</dbReference>
<evidence type="ECO:0000256" key="1">
    <source>
        <dbReference type="SAM" id="MobiDB-lite"/>
    </source>
</evidence>
<keyword evidence="5" id="KW-1185">Reference proteome</keyword>
<comment type="caution">
    <text evidence="4">The sequence shown here is derived from an EMBL/GenBank/DDBJ whole genome shotgun (WGS) entry which is preliminary data.</text>
</comment>
<name>A0ABW2BTF9_9PSEU</name>
<gene>
    <name evidence="4" type="ORF">ACFQGD_03700</name>
</gene>
<dbReference type="Proteomes" id="UP001596337">
    <property type="component" value="Unassembled WGS sequence"/>
</dbReference>
<dbReference type="PANTHER" id="PTHR33371">
    <property type="entry name" value="INTERMEMBRANE PHOSPHOLIPID TRANSPORT SYSTEM BINDING PROTEIN MLAD-RELATED"/>
    <property type="match status" value="1"/>
</dbReference>
<reference evidence="5" key="1">
    <citation type="journal article" date="2019" name="Int. J. Syst. Evol. Microbiol.">
        <title>The Global Catalogue of Microorganisms (GCM) 10K type strain sequencing project: providing services to taxonomists for standard genome sequencing and annotation.</title>
        <authorList>
            <consortium name="The Broad Institute Genomics Platform"/>
            <consortium name="The Broad Institute Genome Sequencing Center for Infectious Disease"/>
            <person name="Wu L."/>
            <person name="Ma J."/>
        </authorList>
    </citation>
    <scope>NUCLEOTIDE SEQUENCE [LARGE SCALE GENOMIC DNA]</scope>
    <source>
        <strain evidence="5">KCTC 32255</strain>
    </source>
</reference>
<protein>
    <submittedName>
        <fullName evidence="4">MlaD family protein</fullName>
    </submittedName>
</protein>
<keyword evidence="2" id="KW-0812">Transmembrane</keyword>
<dbReference type="Pfam" id="PF02470">
    <property type="entry name" value="MlaD"/>
    <property type="match status" value="1"/>
</dbReference>
<proteinExistence type="predicted"/>
<dbReference type="InterPro" id="IPR003399">
    <property type="entry name" value="Mce/MlaD"/>
</dbReference>
<sequence length="435" mass="46008">MSAVRISRPVARRLMTVFGAVAVFAGGLLYFWTQVGGPVPGAVGDDGYRVSFTSADVQHLKERSDVEIAGVVVGHVSTLALEGDRTRVTLNLSPEAAPLHEGATVRIGLKSIVSQSYVEIVDGDGASLPDGVTLRKRAVQPTVDIDQLISTLDGETRKALRGTLRSLGTATDGTSDDVGRLLAGLGMLGREGHTALDAIADQTEDLQTLTRDATRLLNALDTGRGQIADVVRDARTLTEATAGQRKAIEDTTRAMPALLRSANAGTGKLRELSGPLAPVAADLKAAAPDLNKALLRLPAVTSELRGLLPALNGTLDTAPATLRRVPTFGTDVRALIPDAELALRDINPMLSYLEPYGRDLGAMFANFGAAMDLTLPNGIRPVRLAAIFDSASVRGNPLSIKQDPLNWTNPYPAPGEAGNPRPFRGEYPKVERAPK</sequence>
<keyword evidence="2" id="KW-0472">Membrane</keyword>
<dbReference type="InterPro" id="IPR052336">
    <property type="entry name" value="MlaD_Phospholipid_Transporter"/>
</dbReference>
<feature type="region of interest" description="Disordered" evidence="1">
    <location>
        <begin position="404"/>
        <end position="435"/>
    </location>
</feature>
<evidence type="ECO:0000313" key="5">
    <source>
        <dbReference type="Proteomes" id="UP001596337"/>
    </source>
</evidence>